<dbReference type="SUPFAM" id="SSF48310">
    <property type="entry name" value="Aldehyde ferredoxin oxidoreductase, C-terminal domains"/>
    <property type="match status" value="1"/>
</dbReference>
<dbReference type="EMBL" id="JACNJN010000153">
    <property type="protein sequence ID" value="MBC8336318.1"/>
    <property type="molecule type" value="Genomic_DNA"/>
</dbReference>
<organism evidence="2 3">
    <name type="scientific">Candidatus Desulfolinea nitratireducens</name>
    <dbReference type="NCBI Taxonomy" id="2841698"/>
    <lineage>
        <taxon>Bacteria</taxon>
        <taxon>Bacillati</taxon>
        <taxon>Chloroflexota</taxon>
        <taxon>Anaerolineae</taxon>
        <taxon>Anaerolineales</taxon>
        <taxon>Anaerolineales incertae sedis</taxon>
        <taxon>Candidatus Desulfolinea</taxon>
    </lineage>
</organism>
<evidence type="ECO:0000313" key="3">
    <source>
        <dbReference type="Proteomes" id="UP000614469"/>
    </source>
</evidence>
<dbReference type="GO" id="GO:0016625">
    <property type="term" value="F:oxidoreductase activity, acting on the aldehyde or oxo group of donors, iron-sulfur protein as acceptor"/>
    <property type="evidence" value="ECO:0007669"/>
    <property type="project" value="InterPro"/>
</dbReference>
<name>A0A8J6NMX2_9CHLR</name>
<dbReference type="AlphaFoldDB" id="A0A8J6NMX2"/>
<dbReference type="GO" id="GO:0009055">
    <property type="term" value="F:electron transfer activity"/>
    <property type="evidence" value="ECO:0007669"/>
    <property type="project" value="InterPro"/>
</dbReference>
<proteinExistence type="predicted"/>
<evidence type="ECO:0000313" key="2">
    <source>
        <dbReference type="EMBL" id="MBC8336318.1"/>
    </source>
</evidence>
<dbReference type="InterPro" id="IPR001203">
    <property type="entry name" value="OxRdtase_Ald_Fedxn_C"/>
</dbReference>
<protein>
    <submittedName>
        <fullName evidence="2">Aldehyde ferredoxin oxidoreductase</fullName>
    </submittedName>
</protein>
<feature type="domain" description="Aldehyde ferredoxin oxidoreductase C-terminal" evidence="1">
    <location>
        <begin position="1"/>
        <end position="61"/>
    </location>
</feature>
<dbReference type="Pfam" id="PF01314">
    <property type="entry name" value="AFOR_C"/>
    <property type="match status" value="1"/>
</dbReference>
<dbReference type="Gene3D" id="1.10.599.10">
    <property type="entry name" value="Aldehyde Ferredoxin Oxidoreductase Protein, subunit A, domain 3"/>
    <property type="match status" value="1"/>
</dbReference>
<comment type="caution">
    <text evidence="2">The sequence shown here is derived from an EMBL/GenBank/DDBJ whole genome shotgun (WGS) entry which is preliminary data.</text>
</comment>
<sequence>RLGLVAANDRLPEPILESLPDGGAEGYVIPFDEMLSAYYTARGWDAKSGKPTSEKLESLGLSDIAEDIW</sequence>
<feature type="non-terminal residue" evidence="2">
    <location>
        <position position="1"/>
    </location>
</feature>
<dbReference type="InterPro" id="IPR013985">
    <property type="entry name" value="Ald_Fedxn_OxRdtase_dom3"/>
</dbReference>
<reference evidence="2 3" key="1">
    <citation type="submission" date="2020-08" db="EMBL/GenBank/DDBJ databases">
        <title>Bridging the membrane lipid divide: bacteria of the FCB group superphylum have the potential to synthesize archaeal ether lipids.</title>
        <authorList>
            <person name="Villanueva L."/>
            <person name="Von Meijenfeldt F.A.B."/>
            <person name="Westbye A.B."/>
            <person name="Yadav S."/>
            <person name="Hopmans E.C."/>
            <person name="Dutilh B.E."/>
            <person name="Sinninghe Damste J.S."/>
        </authorList>
    </citation>
    <scope>NUCLEOTIDE SEQUENCE [LARGE SCALE GENOMIC DNA]</scope>
    <source>
        <strain evidence="2">NIOZ-UU36</strain>
    </source>
</reference>
<accession>A0A8J6NMX2</accession>
<dbReference type="Proteomes" id="UP000614469">
    <property type="component" value="Unassembled WGS sequence"/>
</dbReference>
<dbReference type="GO" id="GO:0051536">
    <property type="term" value="F:iron-sulfur cluster binding"/>
    <property type="evidence" value="ECO:0007669"/>
    <property type="project" value="InterPro"/>
</dbReference>
<evidence type="ECO:0000259" key="1">
    <source>
        <dbReference type="Pfam" id="PF01314"/>
    </source>
</evidence>
<gene>
    <name evidence="2" type="ORF">H8E29_13710</name>
</gene>
<dbReference type="InterPro" id="IPR036021">
    <property type="entry name" value="Tungsten_al_ferr_oxy-like_C"/>
</dbReference>